<name>A0ABY4D9V1_9SPIR</name>
<dbReference type="Proteomes" id="UP000829708">
    <property type="component" value="Chromosome"/>
</dbReference>
<sequence>MKRNTSRIILSLVIVLLVSAGLFAQTSTSGTLKFTGAWDGKKGIEAKAEAAYQVKIPMLVGEGPLMSGNNLKLKTQIGVSPIAASATLDAVLTPIAVLEISLGGGAGTGWDFSLMNLEGLRIAPGGIGTAFTSDQLAGTYYMGRAGAAFQFDTGAILKGDWTSVVIRAYQELNYKGYTGATDNTTAWEFENGGAMVNGFNYKGEYILGYQMPLIVNLVGVQLETYAYNVFDGARTGLFSDLSILANTQINENLSLLTAVQFTNYEKTDNREIVKKAEPAFKRVAMILSYGY</sequence>
<evidence type="ECO:0000313" key="3">
    <source>
        <dbReference type="Proteomes" id="UP000829708"/>
    </source>
</evidence>
<protein>
    <submittedName>
        <fullName evidence="2">Uncharacterized protein</fullName>
    </submittedName>
</protein>
<dbReference type="RefSeq" id="WP_244772127.1">
    <property type="nucleotide sequence ID" value="NZ_CP094929.1"/>
</dbReference>
<proteinExistence type="predicted"/>
<accession>A0ABY4D9V1</accession>
<gene>
    <name evidence="2" type="ORF">MUG09_14340</name>
</gene>
<feature type="chain" id="PRO_5046288703" evidence="1">
    <location>
        <begin position="25"/>
        <end position="291"/>
    </location>
</feature>
<organism evidence="2 3">
    <name type="scientific">Sphaerochaeta associata</name>
    <dbReference type="NCBI Taxonomy" id="1129264"/>
    <lineage>
        <taxon>Bacteria</taxon>
        <taxon>Pseudomonadati</taxon>
        <taxon>Spirochaetota</taxon>
        <taxon>Spirochaetia</taxon>
        <taxon>Spirochaetales</taxon>
        <taxon>Sphaerochaetaceae</taxon>
        <taxon>Sphaerochaeta</taxon>
    </lineage>
</organism>
<keyword evidence="3" id="KW-1185">Reference proteome</keyword>
<dbReference type="EMBL" id="CP094929">
    <property type="protein sequence ID" value="UOM50740.1"/>
    <property type="molecule type" value="Genomic_DNA"/>
</dbReference>
<reference evidence="3" key="1">
    <citation type="journal article" date="2024" name="J Bioinform Genom">
        <title>Complete genome sequence of the type strain bacterium Sphaerochaeta associata GLS2t (VKM B-2742)t.</title>
        <authorList>
            <person name="Troshina O.Y."/>
            <person name="Tepeeva A.N."/>
            <person name="Arzamasceva V.O."/>
            <person name="Whitman W.B."/>
            <person name="Varghese N."/>
            <person name="Shapiro N."/>
            <person name="Woyke T."/>
            <person name="Kripides N.C."/>
            <person name="Vasilenko O.V."/>
        </authorList>
    </citation>
    <scope>NUCLEOTIDE SEQUENCE [LARGE SCALE GENOMIC DNA]</scope>
    <source>
        <strain evidence="3">GLS2T</strain>
    </source>
</reference>
<evidence type="ECO:0000313" key="2">
    <source>
        <dbReference type="EMBL" id="UOM50740.1"/>
    </source>
</evidence>
<evidence type="ECO:0000256" key="1">
    <source>
        <dbReference type="SAM" id="SignalP"/>
    </source>
</evidence>
<feature type="signal peptide" evidence="1">
    <location>
        <begin position="1"/>
        <end position="24"/>
    </location>
</feature>
<keyword evidence="1" id="KW-0732">Signal</keyword>